<evidence type="ECO:0000256" key="1">
    <source>
        <dbReference type="SAM" id="Phobius"/>
    </source>
</evidence>
<evidence type="ECO:0000259" key="2">
    <source>
        <dbReference type="Pfam" id="PF01757"/>
    </source>
</evidence>
<dbReference type="EMBL" id="MWWY01000007">
    <property type="protein sequence ID" value="OZG66167.1"/>
    <property type="molecule type" value="Genomic_DNA"/>
</dbReference>
<organism evidence="3 4">
    <name type="scientific">Bifidobacterium hapali</name>
    <dbReference type="NCBI Taxonomy" id="1630172"/>
    <lineage>
        <taxon>Bacteria</taxon>
        <taxon>Bacillati</taxon>
        <taxon>Actinomycetota</taxon>
        <taxon>Actinomycetes</taxon>
        <taxon>Bifidobacteriales</taxon>
        <taxon>Bifidobacteriaceae</taxon>
        <taxon>Bifidobacterium</taxon>
    </lineage>
</organism>
<keyword evidence="1" id="KW-0812">Transmembrane</keyword>
<dbReference type="Proteomes" id="UP000216074">
    <property type="component" value="Unassembled WGS sequence"/>
</dbReference>
<feature type="transmembrane region" description="Helical" evidence="1">
    <location>
        <begin position="39"/>
        <end position="60"/>
    </location>
</feature>
<keyword evidence="3" id="KW-0808">Transferase</keyword>
<dbReference type="InterPro" id="IPR002656">
    <property type="entry name" value="Acyl_transf_3_dom"/>
</dbReference>
<dbReference type="GO" id="GO:0016747">
    <property type="term" value="F:acyltransferase activity, transferring groups other than amino-acyl groups"/>
    <property type="evidence" value="ECO:0007669"/>
    <property type="project" value="InterPro"/>
</dbReference>
<feature type="transmembrane region" description="Helical" evidence="1">
    <location>
        <begin position="132"/>
        <end position="150"/>
    </location>
</feature>
<accession>A0A261G421</accession>
<feature type="transmembrane region" description="Helical" evidence="1">
    <location>
        <begin position="103"/>
        <end position="120"/>
    </location>
</feature>
<keyword evidence="1" id="KW-0472">Membrane</keyword>
<comment type="caution">
    <text evidence="3">The sequence shown here is derived from an EMBL/GenBank/DDBJ whole genome shotgun (WGS) entry which is preliminary data.</text>
</comment>
<feature type="non-terminal residue" evidence="3">
    <location>
        <position position="276"/>
    </location>
</feature>
<keyword evidence="1" id="KW-1133">Transmembrane helix</keyword>
<dbReference type="RefSeq" id="WP_094729180.1">
    <property type="nucleotide sequence ID" value="NZ_MWWY01000007.1"/>
</dbReference>
<dbReference type="AlphaFoldDB" id="A0A261G421"/>
<dbReference type="Pfam" id="PF01757">
    <property type="entry name" value="Acyl_transf_3"/>
    <property type="match status" value="1"/>
</dbReference>
<feature type="transmembrane region" description="Helical" evidence="1">
    <location>
        <begin position="66"/>
        <end position="91"/>
    </location>
</feature>
<proteinExistence type="predicted"/>
<feature type="transmembrane region" description="Helical" evidence="1">
    <location>
        <begin position="6"/>
        <end position="27"/>
    </location>
</feature>
<feature type="transmembrane region" description="Helical" evidence="1">
    <location>
        <begin position="162"/>
        <end position="180"/>
    </location>
</feature>
<keyword evidence="4" id="KW-1185">Reference proteome</keyword>
<evidence type="ECO:0000313" key="3">
    <source>
        <dbReference type="EMBL" id="OZG66167.1"/>
    </source>
</evidence>
<sequence length="276" mass="32194">MVESELLFFFIISVWFLVDKKGLTLLNSLKRIWVLEREILFWSLTLFICSLIFLSMPFSLHTLLSSLFPLVMGTWWYASAYAMFLLFMPFLSQGLRILGRRRHAQLCIVSLGLWGGLGLLPKIMPVVQLGRTQFYGFFYLFILITFYKWYMDEFTLRESLMLVVAGEVVIIVYWFVSNFLEPHFSSETSLALERFMVADWSLPIVMIGFGLFSLFNSFCFSNVIVNWLAASTFGVYLIHQYEPVANLLFVRLFNVVDIWDEPYAFVLSFVVLSVSY</sequence>
<name>A0A261G421_9BIFI</name>
<keyword evidence="3" id="KW-0012">Acyltransferase</keyword>
<feature type="domain" description="Acyltransferase 3" evidence="2">
    <location>
        <begin position="8"/>
        <end position="271"/>
    </location>
</feature>
<feature type="transmembrane region" description="Helical" evidence="1">
    <location>
        <begin position="200"/>
        <end position="229"/>
    </location>
</feature>
<evidence type="ECO:0000313" key="4">
    <source>
        <dbReference type="Proteomes" id="UP000216074"/>
    </source>
</evidence>
<reference evidence="3 4" key="1">
    <citation type="journal article" date="2017" name="BMC Genomics">
        <title>Comparative genomic and phylogenomic analyses of the Bifidobacteriaceae family.</title>
        <authorList>
            <person name="Lugli G.A."/>
            <person name="Milani C."/>
            <person name="Turroni F."/>
            <person name="Duranti S."/>
            <person name="Mancabelli L."/>
            <person name="Mangifesta M."/>
            <person name="Ferrario C."/>
            <person name="Modesto M."/>
            <person name="Mattarelli P."/>
            <person name="Jiri K."/>
            <person name="van Sinderen D."/>
            <person name="Ventura M."/>
        </authorList>
    </citation>
    <scope>NUCLEOTIDE SEQUENCE [LARGE SCALE GENOMIC DNA]</scope>
    <source>
        <strain evidence="3 4">DSM 100202</strain>
    </source>
</reference>
<gene>
    <name evidence="3" type="ORF">BHAP_0437</name>
</gene>
<protein>
    <submittedName>
        <fullName evidence="3">Acyltransferase</fullName>
    </submittedName>
</protein>